<dbReference type="RefSeq" id="WP_183570254.1">
    <property type="nucleotide sequence ID" value="NZ_JACHOP010000011.1"/>
</dbReference>
<protein>
    <recommendedName>
        <fullName evidence="4">DUF3325 domain-containing protein</fullName>
    </recommendedName>
</protein>
<dbReference type="Proteomes" id="UP000583454">
    <property type="component" value="Unassembled WGS sequence"/>
</dbReference>
<keyword evidence="3" id="KW-1185">Reference proteome</keyword>
<keyword evidence="1" id="KW-1133">Transmembrane helix</keyword>
<evidence type="ECO:0000256" key="1">
    <source>
        <dbReference type="SAM" id="Phobius"/>
    </source>
</evidence>
<dbReference type="AlphaFoldDB" id="A0A840ZMF6"/>
<sequence>MTPSILMLNLCLGFAALSALCLSLNRHHGEIVRANPSRRRVLLLRAVGWAGIGLSLLVAGEAEGWGFGPVQWIGTLTGAGLGLVLLLSYRPRLVGWAAAAALGLATTAGVLQRLA</sequence>
<feature type="transmembrane region" description="Helical" evidence="1">
    <location>
        <begin position="6"/>
        <end position="22"/>
    </location>
</feature>
<evidence type="ECO:0000313" key="2">
    <source>
        <dbReference type="EMBL" id="MBB5758111.1"/>
    </source>
</evidence>
<accession>A0A840ZMF6</accession>
<organism evidence="2 3">
    <name type="scientific">Methylorubrum rhodinum</name>
    <dbReference type="NCBI Taxonomy" id="29428"/>
    <lineage>
        <taxon>Bacteria</taxon>
        <taxon>Pseudomonadati</taxon>
        <taxon>Pseudomonadota</taxon>
        <taxon>Alphaproteobacteria</taxon>
        <taxon>Hyphomicrobiales</taxon>
        <taxon>Methylobacteriaceae</taxon>
        <taxon>Methylorubrum</taxon>
    </lineage>
</organism>
<reference evidence="2 3" key="1">
    <citation type="submission" date="2020-08" db="EMBL/GenBank/DDBJ databases">
        <title>Genomic Encyclopedia of Type Strains, Phase IV (KMG-IV): sequencing the most valuable type-strain genomes for metagenomic binning, comparative biology and taxonomic classification.</title>
        <authorList>
            <person name="Goeker M."/>
        </authorList>
    </citation>
    <scope>NUCLEOTIDE SEQUENCE [LARGE SCALE GENOMIC DNA]</scope>
    <source>
        <strain evidence="2 3">DSM 2163</strain>
    </source>
</reference>
<dbReference type="EMBL" id="JACHOP010000011">
    <property type="protein sequence ID" value="MBB5758111.1"/>
    <property type="molecule type" value="Genomic_DNA"/>
</dbReference>
<evidence type="ECO:0000313" key="3">
    <source>
        <dbReference type="Proteomes" id="UP000583454"/>
    </source>
</evidence>
<keyword evidence="1" id="KW-0472">Membrane</keyword>
<comment type="caution">
    <text evidence="2">The sequence shown here is derived from an EMBL/GenBank/DDBJ whole genome shotgun (WGS) entry which is preliminary data.</text>
</comment>
<dbReference type="InterPro" id="IPR021762">
    <property type="entry name" value="DUF3325"/>
</dbReference>
<dbReference type="Pfam" id="PF11804">
    <property type="entry name" value="DUF3325"/>
    <property type="match status" value="1"/>
</dbReference>
<feature type="transmembrane region" description="Helical" evidence="1">
    <location>
        <begin position="42"/>
        <end position="60"/>
    </location>
</feature>
<keyword evidence="1" id="KW-0812">Transmembrane</keyword>
<feature type="transmembrane region" description="Helical" evidence="1">
    <location>
        <begin position="66"/>
        <end position="86"/>
    </location>
</feature>
<feature type="transmembrane region" description="Helical" evidence="1">
    <location>
        <begin position="93"/>
        <end position="111"/>
    </location>
</feature>
<proteinExistence type="predicted"/>
<gene>
    <name evidence="2" type="ORF">HNR00_002829</name>
</gene>
<name>A0A840ZMF6_9HYPH</name>
<evidence type="ECO:0008006" key="4">
    <source>
        <dbReference type="Google" id="ProtNLM"/>
    </source>
</evidence>